<feature type="region of interest" description="Disordered" evidence="1">
    <location>
        <begin position="51"/>
        <end position="73"/>
    </location>
</feature>
<keyword evidence="2" id="KW-0812">Transmembrane</keyword>
<keyword evidence="5" id="KW-1185">Reference proteome</keyword>
<dbReference type="AlphaFoldDB" id="A0A836CP25"/>
<dbReference type="Proteomes" id="UP000664859">
    <property type="component" value="Unassembled WGS sequence"/>
</dbReference>
<organism evidence="4 5">
    <name type="scientific">Tribonema minus</name>
    <dbReference type="NCBI Taxonomy" id="303371"/>
    <lineage>
        <taxon>Eukaryota</taxon>
        <taxon>Sar</taxon>
        <taxon>Stramenopiles</taxon>
        <taxon>Ochrophyta</taxon>
        <taxon>PX clade</taxon>
        <taxon>Xanthophyceae</taxon>
        <taxon>Tribonematales</taxon>
        <taxon>Tribonemataceae</taxon>
        <taxon>Tribonema</taxon>
    </lineage>
</organism>
<name>A0A836CP25_9STRA</name>
<feature type="signal peptide" evidence="3">
    <location>
        <begin position="1"/>
        <end position="26"/>
    </location>
</feature>
<keyword evidence="3" id="KW-0732">Signal</keyword>
<feature type="transmembrane region" description="Helical" evidence="2">
    <location>
        <begin position="158"/>
        <end position="181"/>
    </location>
</feature>
<gene>
    <name evidence="4" type="ORF">JKP88DRAFT_299219</name>
</gene>
<feature type="chain" id="PRO_5032783138" evidence="3">
    <location>
        <begin position="27"/>
        <end position="235"/>
    </location>
</feature>
<protein>
    <submittedName>
        <fullName evidence="4">Uncharacterized protein</fullName>
    </submittedName>
</protein>
<evidence type="ECO:0000313" key="5">
    <source>
        <dbReference type="Proteomes" id="UP000664859"/>
    </source>
</evidence>
<comment type="caution">
    <text evidence="4">The sequence shown here is derived from an EMBL/GenBank/DDBJ whole genome shotgun (WGS) entry which is preliminary data.</text>
</comment>
<evidence type="ECO:0000256" key="2">
    <source>
        <dbReference type="SAM" id="Phobius"/>
    </source>
</evidence>
<proteinExistence type="predicted"/>
<dbReference type="EMBL" id="JAFCMP010000035">
    <property type="protein sequence ID" value="KAG5190421.1"/>
    <property type="molecule type" value="Genomic_DNA"/>
</dbReference>
<keyword evidence="2" id="KW-0472">Membrane</keyword>
<keyword evidence="2" id="KW-1133">Transmembrane helix</keyword>
<sequence length="235" mass="25014">MKLSSCLTAAVIGVACISASAAAASALNLQPEAGGIEGVEASGAAQRALANDNDDTMIHDTNQVDEDRKLPGDGKKLTNKARRFLDAAPTNQFDLGPQFKKIQKFRCPGNNYIIAMNGTANKVLNSVTSFKCMPSKKTVNVSIGATTKGLNFTVTSAAGFRVATGLLVLTAVMMRCALYFMRRSFKGGYSSNGNFTSSITFYKDRLFVTAVMPTLGSQQKDGTALSPWLCDQVTN</sequence>
<evidence type="ECO:0000256" key="3">
    <source>
        <dbReference type="SAM" id="SignalP"/>
    </source>
</evidence>
<accession>A0A836CP25</accession>
<evidence type="ECO:0000256" key="1">
    <source>
        <dbReference type="SAM" id="MobiDB-lite"/>
    </source>
</evidence>
<reference evidence="4" key="1">
    <citation type="submission" date="2021-02" db="EMBL/GenBank/DDBJ databases">
        <title>First Annotated Genome of the Yellow-green Alga Tribonema minus.</title>
        <authorList>
            <person name="Mahan K.M."/>
        </authorList>
    </citation>
    <scope>NUCLEOTIDE SEQUENCE</scope>
    <source>
        <strain evidence="4">UTEX B ZZ1240</strain>
    </source>
</reference>
<evidence type="ECO:0000313" key="4">
    <source>
        <dbReference type="EMBL" id="KAG5190421.1"/>
    </source>
</evidence>
<dbReference type="PROSITE" id="PS51257">
    <property type="entry name" value="PROKAR_LIPOPROTEIN"/>
    <property type="match status" value="1"/>
</dbReference>